<comment type="caution">
    <text evidence="3">The sequence shown here is derived from an EMBL/GenBank/DDBJ whole genome shotgun (WGS) entry which is preliminary data.</text>
</comment>
<feature type="transmembrane region" description="Helical" evidence="1">
    <location>
        <begin position="20"/>
        <end position="42"/>
    </location>
</feature>
<keyword evidence="1" id="KW-0812">Transmembrane</keyword>
<evidence type="ECO:0000256" key="1">
    <source>
        <dbReference type="SAM" id="Phobius"/>
    </source>
</evidence>
<feature type="transmembrane region" description="Helical" evidence="1">
    <location>
        <begin position="71"/>
        <end position="92"/>
    </location>
</feature>
<sequence length="875" mass="97080">MDMKRLNLRLGSSMGWRQAAHVNCTILAAMSVTLLACTISALKHTHGAMRTYMFYEGTCAGDGSGAARVNLALHLVINVVSTAVLASSNFFMQVLNAPSRREVDKAHRRGTFLGIGVPSVRNAWHISRFKTWCWVVLLLSSVPIHLLFNSVVFQTDQRASDFHLTIASEDFANGGNYFAPGASISRQCRNKANAESQISLLAAGGEDKLGYQKDDTSIAGSSFTHYGFNQNISEYLQPDAPVVTNISMTASTASEWIQISPEECYKTYLYCDGLRNYRDVVVVVDKPGGWRRNEVWQLKDDQAEFWDRMVPADEPNSLWFATQCAQFAFGAGDTGTECGNTCTRALSSSFEGTFDKALPQWRDGYTWAYRFFHGIEYYFQDYNLQDPFSGYHPSQNDYNPLNNTYRSGLLGDGDLTVKYCLAEPVERICHVGVSTTLLLAVSVCILIKTAAAVTATCVLGGRNHEPLVTTGDAVQSFLCRPDPVTARRCLLGQRDARREEEQAHKRFKGPRQWLAPQHRRWAVVPWPVWATSYVLFAIGISIMATFLHRSVGEVGLHGSFLEGDRNAFARSKFTFTQGVLAANSPQLLLSFFYLAYNSLFTRLQMAREWFHFATEYRPLRVTDPKLCPIDHVSIFLHWMLSNTLYLFISEGGYFGTENFPSGNNNGVLPPNTAVAVGWSMYSLLTLLIVECILITIPVFLSFQKLPVGMVNVGSNSLAISASCHASARTMAGRPIASDHPGLSSSRKSSTSKSMLEGAYLSLKRSSMESGEPDALGGGLGMDGGVLEMQALTDDKGSRKNLVSRNDSESYEAYKHHYGPPEQDSLGVIQMPPEWYEEQQNYNITRPGRRPEPVGHLGFGVEEDGVKPPVRGHWYA</sequence>
<keyword evidence="4" id="KW-1185">Reference proteome</keyword>
<protein>
    <recommendedName>
        <fullName evidence="2">DUF6536 domain-containing protein</fullName>
    </recommendedName>
</protein>
<feature type="transmembrane region" description="Helical" evidence="1">
    <location>
        <begin position="575"/>
        <end position="596"/>
    </location>
</feature>
<dbReference type="EMBL" id="JAQQWM010000001">
    <property type="protein sequence ID" value="KAK8081724.1"/>
    <property type="molecule type" value="Genomic_DNA"/>
</dbReference>
<dbReference type="Pfam" id="PF20163">
    <property type="entry name" value="DUF6536"/>
    <property type="match status" value="1"/>
</dbReference>
<feature type="domain" description="DUF6536" evidence="2">
    <location>
        <begin position="16"/>
        <end position="172"/>
    </location>
</feature>
<dbReference type="Proteomes" id="UP001446871">
    <property type="component" value="Unassembled WGS sequence"/>
</dbReference>
<keyword evidence="1" id="KW-1133">Transmembrane helix</keyword>
<dbReference type="InterPro" id="IPR046623">
    <property type="entry name" value="DUF6536"/>
</dbReference>
<keyword evidence="1" id="KW-0472">Membrane</keyword>
<accession>A0ABR1WHT8</accession>
<feature type="transmembrane region" description="Helical" evidence="1">
    <location>
        <begin position="131"/>
        <end position="148"/>
    </location>
</feature>
<reference evidence="3 4" key="1">
    <citation type="submission" date="2023-01" db="EMBL/GenBank/DDBJ databases">
        <title>Analysis of 21 Apiospora genomes using comparative genomics revels a genus with tremendous synthesis potential of carbohydrate active enzymes and secondary metabolites.</title>
        <authorList>
            <person name="Sorensen T."/>
        </authorList>
    </citation>
    <scope>NUCLEOTIDE SEQUENCE [LARGE SCALE GENOMIC DNA]</scope>
    <source>
        <strain evidence="3 4">CBS 83171</strain>
    </source>
</reference>
<evidence type="ECO:0000313" key="3">
    <source>
        <dbReference type="EMBL" id="KAK8081724.1"/>
    </source>
</evidence>
<dbReference type="PANTHER" id="PTHR35395">
    <property type="entry name" value="DUF6536 DOMAIN-CONTAINING PROTEIN"/>
    <property type="match status" value="1"/>
</dbReference>
<gene>
    <name evidence="3" type="ORF">PG996_000505</name>
</gene>
<evidence type="ECO:0000313" key="4">
    <source>
        <dbReference type="Proteomes" id="UP001446871"/>
    </source>
</evidence>
<dbReference type="PANTHER" id="PTHR35395:SF1">
    <property type="entry name" value="DUF6536 DOMAIN-CONTAINING PROTEIN"/>
    <property type="match status" value="1"/>
</dbReference>
<proteinExistence type="predicted"/>
<feature type="transmembrane region" description="Helical" evidence="1">
    <location>
        <begin position="526"/>
        <end position="547"/>
    </location>
</feature>
<organism evidence="3 4">
    <name type="scientific">Apiospora saccharicola</name>
    <dbReference type="NCBI Taxonomy" id="335842"/>
    <lineage>
        <taxon>Eukaryota</taxon>
        <taxon>Fungi</taxon>
        <taxon>Dikarya</taxon>
        <taxon>Ascomycota</taxon>
        <taxon>Pezizomycotina</taxon>
        <taxon>Sordariomycetes</taxon>
        <taxon>Xylariomycetidae</taxon>
        <taxon>Amphisphaeriales</taxon>
        <taxon>Apiosporaceae</taxon>
        <taxon>Apiospora</taxon>
    </lineage>
</organism>
<evidence type="ECO:0000259" key="2">
    <source>
        <dbReference type="Pfam" id="PF20163"/>
    </source>
</evidence>
<name>A0ABR1WHT8_9PEZI</name>
<feature type="transmembrane region" description="Helical" evidence="1">
    <location>
        <begin position="678"/>
        <end position="700"/>
    </location>
</feature>